<gene>
    <name evidence="2" type="ORF">CKAN_02408000</name>
</gene>
<dbReference type="AlphaFoldDB" id="A0A443PVI9"/>
<dbReference type="Proteomes" id="UP000283530">
    <property type="component" value="Unassembled WGS sequence"/>
</dbReference>
<dbReference type="Gene3D" id="3.40.50.720">
    <property type="entry name" value="NAD(P)-binding Rossmann-like Domain"/>
    <property type="match status" value="1"/>
</dbReference>
<evidence type="ECO:0000259" key="1">
    <source>
        <dbReference type="Pfam" id="PF05368"/>
    </source>
</evidence>
<protein>
    <submittedName>
        <fullName evidence="2">Cinnamoyl-CoA reductase 1-like protein</fullName>
    </submittedName>
</protein>
<evidence type="ECO:0000313" key="2">
    <source>
        <dbReference type="EMBL" id="RWR94770.1"/>
    </source>
</evidence>
<keyword evidence="3" id="KW-1185">Reference proteome</keyword>
<accession>A0A443PVI9</accession>
<dbReference type="Pfam" id="PF05368">
    <property type="entry name" value="NmrA"/>
    <property type="match status" value="1"/>
</dbReference>
<organism evidence="2 3">
    <name type="scientific">Cinnamomum micranthum f. kanehirae</name>
    <dbReference type="NCBI Taxonomy" id="337451"/>
    <lineage>
        <taxon>Eukaryota</taxon>
        <taxon>Viridiplantae</taxon>
        <taxon>Streptophyta</taxon>
        <taxon>Embryophyta</taxon>
        <taxon>Tracheophyta</taxon>
        <taxon>Spermatophyta</taxon>
        <taxon>Magnoliopsida</taxon>
        <taxon>Magnoliidae</taxon>
        <taxon>Laurales</taxon>
        <taxon>Lauraceae</taxon>
        <taxon>Cinnamomum</taxon>
    </lineage>
</organism>
<dbReference type="EMBL" id="QPKB01000011">
    <property type="protein sequence ID" value="RWR94770.1"/>
    <property type="molecule type" value="Genomic_DNA"/>
</dbReference>
<dbReference type="InterPro" id="IPR036291">
    <property type="entry name" value="NAD(P)-bd_dom_sf"/>
</dbReference>
<sequence>MSGKGKLVCVTGASGYIASWLVKLLLNRGYTIRASVRDPKGRKDNATRYGKGKWVVMTL</sequence>
<name>A0A443PVI9_9MAGN</name>
<dbReference type="OrthoDB" id="2735536at2759"/>
<dbReference type="SUPFAM" id="SSF51735">
    <property type="entry name" value="NAD(P)-binding Rossmann-fold domains"/>
    <property type="match status" value="1"/>
</dbReference>
<reference evidence="2 3" key="1">
    <citation type="journal article" date="2019" name="Nat. Plants">
        <title>Stout camphor tree genome fills gaps in understanding of flowering plant genome evolution.</title>
        <authorList>
            <person name="Chaw S.M."/>
            <person name="Liu Y.C."/>
            <person name="Wu Y.W."/>
            <person name="Wang H.Y."/>
            <person name="Lin C.I."/>
            <person name="Wu C.S."/>
            <person name="Ke H.M."/>
            <person name="Chang L.Y."/>
            <person name="Hsu C.Y."/>
            <person name="Yang H.T."/>
            <person name="Sudianto E."/>
            <person name="Hsu M.H."/>
            <person name="Wu K.P."/>
            <person name="Wang L.N."/>
            <person name="Leebens-Mack J.H."/>
            <person name="Tsai I.J."/>
        </authorList>
    </citation>
    <scope>NUCLEOTIDE SEQUENCE [LARGE SCALE GENOMIC DNA]</scope>
    <source>
        <strain evidence="3">cv. Chaw 1501</strain>
        <tissue evidence="2">Young leaves</tissue>
    </source>
</reference>
<dbReference type="STRING" id="337451.A0A443PVI9"/>
<dbReference type="InterPro" id="IPR008030">
    <property type="entry name" value="NmrA-like"/>
</dbReference>
<proteinExistence type="predicted"/>
<comment type="caution">
    <text evidence="2">The sequence shown here is derived from an EMBL/GenBank/DDBJ whole genome shotgun (WGS) entry which is preliminary data.</text>
</comment>
<evidence type="ECO:0000313" key="3">
    <source>
        <dbReference type="Proteomes" id="UP000283530"/>
    </source>
</evidence>
<feature type="domain" description="NmrA-like" evidence="1">
    <location>
        <begin position="6"/>
        <end position="41"/>
    </location>
</feature>